<dbReference type="SMART" id="SM00324">
    <property type="entry name" value="RhoGAP"/>
    <property type="match status" value="1"/>
</dbReference>
<dbReference type="InterPro" id="IPR000198">
    <property type="entry name" value="RhoGAP_dom"/>
</dbReference>
<feature type="compositionally biased region" description="Low complexity" evidence="2">
    <location>
        <begin position="47"/>
        <end position="60"/>
    </location>
</feature>
<dbReference type="FunFam" id="1.10.555.10:FF:000031">
    <property type="entry name" value="rho GTPase-activating protein 100F isoform X6"/>
    <property type="match status" value="1"/>
</dbReference>
<feature type="non-terminal residue" evidence="4">
    <location>
        <position position="1"/>
    </location>
</feature>
<reference evidence="4" key="1">
    <citation type="submission" date="2020-07" db="EMBL/GenBank/DDBJ databases">
        <title>Clarias magur genome sequencing, assembly and annotation.</title>
        <authorList>
            <person name="Kushwaha B."/>
            <person name="Kumar R."/>
            <person name="Das P."/>
            <person name="Joshi C.G."/>
            <person name="Kumar D."/>
            <person name="Nagpure N.S."/>
            <person name="Pandey M."/>
            <person name="Agarwal S."/>
            <person name="Srivastava S."/>
            <person name="Singh M."/>
            <person name="Sahoo L."/>
            <person name="Jayasankar P."/>
            <person name="Meher P.K."/>
            <person name="Koringa P.G."/>
            <person name="Iquebal M.A."/>
            <person name="Das S.P."/>
            <person name="Bit A."/>
            <person name="Patnaik S."/>
            <person name="Patel N."/>
            <person name="Shah T.M."/>
            <person name="Hinsu A."/>
            <person name="Jena J.K."/>
        </authorList>
    </citation>
    <scope>NUCLEOTIDE SEQUENCE</scope>
    <source>
        <strain evidence="4">CIFAMagur01</strain>
        <tissue evidence="4">Testis</tissue>
    </source>
</reference>
<keyword evidence="5" id="KW-1185">Reference proteome</keyword>
<dbReference type="Proteomes" id="UP000727407">
    <property type="component" value="Unassembled WGS sequence"/>
</dbReference>
<feature type="compositionally biased region" description="Polar residues" evidence="2">
    <location>
        <begin position="113"/>
        <end position="128"/>
    </location>
</feature>
<feature type="compositionally biased region" description="Polar residues" evidence="2">
    <location>
        <begin position="22"/>
        <end position="33"/>
    </location>
</feature>
<dbReference type="PROSITE" id="PS50238">
    <property type="entry name" value="RHOGAP"/>
    <property type="match status" value="1"/>
</dbReference>
<feature type="compositionally biased region" description="Low complexity" evidence="2">
    <location>
        <begin position="294"/>
        <end position="303"/>
    </location>
</feature>
<dbReference type="SUPFAM" id="SSF48350">
    <property type="entry name" value="GTPase activation domain, GAP"/>
    <property type="match status" value="1"/>
</dbReference>
<dbReference type="PANTHER" id="PTHR46150:SF1">
    <property type="entry name" value="RHO GTPASE-ACTIVATING PROTEIN SYDE2"/>
    <property type="match status" value="1"/>
</dbReference>
<feature type="region of interest" description="Disordered" evidence="2">
    <location>
        <begin position="22"/>
        <end position="177"/>
    </location>
</feature>
<dbReference type="GO" id="GO:0016477">
    <property type="term" value="P:cell migration"/>
    <property type="evidence" value="ECO:0007669"/>
    <property type="project" value="TreeGrafter"/>
</dbReference>
<comment type="caution">
    <text evidence="4">The sequence shown here is derived from an EMBL/GenBank/DDBJ whole genome shotgun (WGS) entry which is preliminary data.</text>
</comment>
<proteinExistence type="predicted"/>
<feature type="region of interest" description="Disordered" evidence="2">
    <location>
        <begin position="255"/>
        <end position="307"/>
    </location>
</feature>
<evidence type="ECO:0000256" key="1">
    <source>
        <dbReference type="ARBA" id="ARBA00022468"/>
    </source>
</evidence>
<dbReference type="InterPro" id="IPR052118">
    <property type="entry name" value="Rho-GAP_regulator"/>
</dbReference>
<dbReference type="Pfam" id="PF00620">
    <property type="entry name" value="RhoGAP"/>
    <property type="match status" value="1"/>
</dbReference>
<dbReference type="Gene3D" id="1.10.555.10">
    <property type="entry name" value="Rho GTPase activation protein"/>
    <property type="match status" value="1"/>
</dbReference>
<dbReference type="GO" id="GO:0007165">
    <property type="term" value="P:signal transduction"/>
    <property type="evidence" value="ECO:0007669"/>
    <property type="project" value="InterPro"/>
</dbReference>
<feature type="domain" description="Rho-GAP" evidence="3">
    <location>
        <begin position="487"/>
        <end position="699"/>
    </location>
</feature>
<dbReference type="Pfam" id="PF25336">
    <property type="entry name" value="C2_SYDE"/>
    <property type="match status" value="1"/>
</dbReference>
<dbReference type="GO" id="GO:0097060">
    <property type="term" value="C:synaptic membrane"/>
    <property type="evidence" value="ECO:0007669"/>
    <property type="project" value="TreeGrafter"/>
</dbReference>
<dbReference type="InterPro" id="IPR057459">
    <property type="entry name" value="SYDE1/2_C2"/>
</dbReference>
<protein>
    <submittedName>
        <fullName evidence="4">Rho GTPase-activating protein SYDE2</fullName>
    </submittedName>
</protein>
<feature type="non-terminal residue" evidence="4">
    <location>
        <position position="699"/>
    </location>
</feature>
<evidence type="ECO:0000313" key="4">
    <source>
        <dbReference type="EMBL" id="KAF5901431.1"/>
    </source>
</evidence>
<sequence length="699" mass="76982">PVMITRDPCTRLVPLNSITVSKKRNWLNQTSTRPSPPSDEDDHNNLPQARTQTQPRTRTPSVPATDPAEENDADDEGEIWYNPIPEDEEVELHRGERGARVLRRTSGEEGGRSSATSKDSGNLNASHSSEQKHVYRQMCKSQEEKLALRPTGTEPLEPSVSGFSPPSSPNPAKKSCSINWSFPERIKSPRTVRKLSIKMKKLPELSRKLGAKGNPANGQTETKNHLLRANGPADLASGSVSTSGNVIWRYHLDSSVSTQQQKKGGDLGAPKSAIKGGYLSDGDSPELVAKSAKHGSSSKSQQKLQEKDTILNSGISKLADAASFRPYSLPEQAKCASSPPVSGSLSVHLCGAEGLKTPRSDESRHVYCAIQVDEAKRARTALLPCRADFLAMDHTFQLELEEAQRLRLVLFGCEATAAPTRQRVCCHGAVALAPLFRPPNAARAHRLAVRLEPRGVIYVKLGLMERRQSLTEGNDVDKEREREVFGVDATRVVEREATGLMVPLIIEKCIAEIERRGCQVVGLYRLCGSAAVKKELREAFERDSHAVELSESNYPDINVITGVLKDYLRELPHPLISKPLYETVLDTMSKRPLIIGNAGCENDAADSEHAAGLLETLPEVEKMSLRKLLDHLKRVASHHDVNKMTCQNLAVCFGPVLLSQRQDASGLANRVFMDSEELASALHFKKHIEVLHYLLQLWP</sequence>
<evidence type="ECO:0000313" key="5">
    <source>
        <dbReference type="Proteomes" id="UP000727407"/>
    </source>
</evidence>
<dbReference type="GO" id="GO:0005096">
    <property type="term" value="F:GTPase activator activity"/>
    <property type="evidence" value="ECO:0007669"/>
    <property type="project" value="UniProtKB-KW"/>
</dbReference>
<dbReference type="EMBL" id="QNUK01000113">
    <property type="protein sequence ID" value="KAF5901431.1"/>
    <property type="molecule type" value="Genomic_DNA"/>
</dbReference>
<organism evidence="4 5">
    <name type="scientific">Clarias magur</name>
    <name type="common">Asian catfish</name>
    <name type="synonym">Macropteronotus magur</name>
    <dbReference type="NCBI Taxonomy" id="1594786"/>
    <lineage>
        <taxon>Eukaryota</taxon>
        <taxon>Metazoa</taxon>
        <taxon>Chordata</taxon>
        <taxon>Craniata</taxon>
        <taxon>Vertebrata</taxon>
        <taxon>Euteleostomi</taxon>
        <taxon>Actinopterygii</taxon>
        <taxon>Neopterygii</taxon>
        <taxon>Teleostei</taxon>
        <taxon>Ostariophysi</taxon>
        <taxon>Siluriformes</taxon>
        <taxon>Clariidae</taxon>
        <taxon>Clarias</taxon>
    </lineage>
</organism>
<gene>
    <name evidence="4" type="primary">syde2</name>
    <name evidence="4" type="ORF">DAT39_008854</name>
</gene>
<accession>A0A8J4U9P0</accession>
<dbReference type="OrthoDB" id="120383at2759"/>
<keyword evidence="1" id="KW-0343">GTPase activation</keyword>
<dbReference type="PANTHER" id="PTHR46150">
    <property type="entry name" value="RHO GTPASE-ACTIVATING PROTEIN 100F"/>
    <property type="match status" value="1"/>
</dbReference>
<dbReference type="AlphaFoldDB" id="A0A8J4U9P0"/>
<feature type="compositionally biased region" description="Low complexity" evidence="2">
    <location>
        <begin position="158"/>
        <end position="177"/>
    </location>
</feature>
<dbReference type="InterPro" id="IPR008936">
    <property type="entry name" value="Rho_GTPase_activation_prot"/>
</dbReference>
<name>A0A8J4U9P0_CLAMG</name>
<evidence type="ECO:0000256" key="2">
    <source>
        <dbReference type="SAM" id="MobiDB-lite"/>
    </source>
</evidence>
<feature type="compositionally biased region" description="Basic and acidic residues" evidence="2">
    <location>
        <begin position="91"/>
        <end position="111"/>
    </location>
</feature>
<feature type="compositionally biased region" description="Acidic residues" evidence="2">
    <location>
        <begin position="67"/>
        <end position="78"/>
    </location>
</feature>
<evidence type="ECO:0000259" key="3">
    <source>
        <dbReference type="PROSITE" id="PS50238"/>
    </source>
</evidence>
<dbReference type="GO" id="GO:0046578">
    <property type="term" value="P:regulation of Ras protein signal transduction"/>
    <property type="evidence" value="ECO:0007669"/>
    <property type="project" value="TreeGrafter"/>
</dbReference>